<comment type="cofactor">
    <cofactor evidence="1">
        <name>Mn(2+)</name>
        <dbReference type="ChEBI" id="CHEBI:29035"/>
    </cofactor>
</comment>
<dbReference type="Pfam" id="PF20266">
    <property type="entry name" value="Mab-21_C"/>
    <property type="match status" value="1"/>
</dbReference>
<dbReference type="Gene3D" id="1.10.1410.40">
    <property type="match status" value="1"/>
</dbReference>
<keyword evidence="7" id="KW-0547">Nucleotide-binding</keyword>
<evidence type="ECO:0000256" key="9">
    <source>
        <dbReference type="ARBA" id="ARBA00022842"/>
    </source>
</evidence>
<evidence type="ECO:0000256" key="8">
    <source>
        <dbReference type="ARBA" id="ARBA00022840"/>
    </source>
</evidence>
<evidence type="ECO:0000256" key="11">
    <source>
        <dbReference type="ARBA" id="ARBA00023211"/>
    </source>
</evidence>
<evidence type="ECO:0000256" key="2">
    <source>
        <dbReference type="ARBA" id="ARBA00001946"/>
    </source>
</evidence>
<keyword evidence="5" id="KW-0548">Nucleotidyltransferase</keyword>
<evidence type="ECO:0000256" key="3">
    <source>
        <dbReference type="ARBA" id="ARBA00008307"/>
    </source>
</evidence>
<feature type="domain" description="Mab-21-like nucleotidyltransferase" evidence="12">
    <location>
        <begin position="71"/>
        <end position="254"/>
    </location>
</feature>
<dbReference type="PANTHER" id="PTHR10656">
    <property type="entry name" value="CELL FATE DETERMINING PROTEIN MAB21-RELATED"/>
    <property type="match status" value="1"/>
</dbReference>
<comment type="similarity">
    <text evidence="3">Belongs to the mab-21 family.</text>
</comment>
<gene>
    <name evidence="15" type="primary">LOC108567545</name>
</gene>
<keyword evidence="4" id="KW-0808">Transferase</keyword>
<dbReference type="InterPro" id="IPR046906">
    <property type="entry name" value="Mab-21_HhH/H2TH-like"/>
</dbReference>
<dbReference type="SMART" id="SM01265">
    <property type="entry name" value="Mab-21"/>
    <property type="match status" value="1"/>
</dbReference>
<keyword evidence="10" id="KW-0342">GTP-binding</keyword>
<evidence type="ECO:0000256" key="7">
    <source>
        <dbReference type="ARBA" id="ARBA00022741"/>
    </source>
</evidence>
<sequence length="466" mass="53650">MDDDTPNKKKYNGYENVLLFVNKKIITLCDDEVKRNNVILRGIVEQVIAALKKNSELFRTIYNELFYGGSFYDGLKVGKPEEFDLDLLLCLPSSIQATLIPVPEVPGFVKCMVNDSKGISEIVDDTSSCLTTTKVLSWMEGLITKAMDEFEQSGTQHKILVNNETYLTHVSKSGPAFTLKINGNINSKPIQLDVDLVPCFVFDDSKWPSGNFEKNTTKEKKFFIVPKQPKINSKNMKQYWRMSFQKQERLIMSGNKNVKPAVKLIKKLRDKFQQNMISSYFIKTMFLWEVKKRPKPFWECSLSFVFVEMLQVYYDHLQRGEIPYYWNKKNNLIANISPITLSNMANRIKGYIDTINKNVNNPICIAKEYLNDEDIEELREEFQLPNKCKKNLKLNTSDDSSLQSLNGSSSNLEEIASAMKLMSKEISDLRSENGIMRVAIVSMEAKLKDIEDVNRLLLKYLQQKCS</sequence>
<evidence type="ECO:0000313" key="14">
    <source>
        <dbReference type="Proteomes" id="UP000695000"/>
    </source>
</evidence>
<keyword evidence="11" id="KW-0464">Manganese</keyword>
<dbReference type="InterPro" id="IPR046903">
    <property type="entry name" value="Mab-21-like_nuc_Trfase"/>
</dbReference>
<protein>
    <submittedName>
        <fullName evidence="15">Cyclic GMP-AMP synthase-like</fullName>
    </submittedName>
</protein>
<reference evidence="15" key="1">
    <citation type="submission" date="2025-08" db="UniProtKB">
        <authorList>
            <consortium name="RefSeq"/>
        </authorList>
    </citation>
    <scope>IDENTIFICATION</scope>
    <source>
        <tissue evidence="15">Whole Larva</tissue>
    </source>
</reference>
<dbReference type="Gene3D" id="3.30.460.90">
    <property type="match status" value="1"/>
</dbReference>
<organism evidence="14 15">
    <name type="scientific">Nicrophorus vespilloides</name>
    <name type="common">Boreal carrion beetle</name>
    <dbReference type="NCBI Taxonomy" id="110193"/>
    <lineage>
        <taxon>Eukaryota</taxon>
        <taxon>Metazoa</taxon>
        <taxon>Ecdysozoa</taxon>
        <taxon>Arthropoda</taxon>
        <taxon>Hexapoda</taxon>
        <taxon>Insecta</taxon>
        <taxon>Pterygota</taxon>
        <taxon>Neoptera</taxon>
        <taxon>Endopterygota</taxon>
        <taxon>Coleoptera</taxon>
        <taxon>Polyphaga</taxon>
        <taxon>Staphyliniformia</taxon>
        <taxon>Silphidae</taxon>
        <taxon>Nicrophorinae</taxon>
        <taxon>Nicrophorus</taxon>
    </lineage>
</organism>
<comment type="cofactor">
    <cofactor evidence="2">
        <name>Mg(2+)</name>
        <dbReference type="ChEBI" id="CHEBI:18420"/>
    </cofactor>
</comment>
<keyword evidence="14" id="KW-1185">Reference proteome</keyword>
<evidence type="ECO:0000256" key="6">
    <source>
        <dbReference type="ARBA" id="ARBA00022723"/>
    </source>
</evidence>
<dbReference type="GeneID" id="108567545"/>
<dbReference type="Pfam" id="PF03281">
    <property type="entry name" value="Mab-21"/>
    <property type="match status" value="1"/>
</dbReference>
<evidence type="ECO:0000256" key="5">
    <source>
        <dbReference type="ARBA" id="ARBA00022695"/>
    </source>
</evidence>
<name>A0ABM1N9S2_NICVS</name>
<evidence type="ECO:0000313" key="15">
    <source>
        <dbReference type="RefSeq" id="XP_017783572.1"/>
    </source>
</evidence>
<evidence type="ECO:0000256" key="1">
    <source>
        <dbReference type="ARBA" id="ARBA00001936"/>
    </source>
</evidence>
<accession>A0ABM1N9S2</accession>
<dbReference type="Proteomes" id="UP000695000">
    <property type="component" value="Unplaced"/>
</dbReference>
<evidence type="ECO:0000259" key="12">
    <source>
        <dbReference type="Pfam" id="PF03281"/>
    </source>
</evidence>
<feature type="domain" description="Mab-21-like HhH/H2TH-like" evidence="13">
    <location>
        <begin position="258"/>
        <end position="349"/>
    </location>
</feature>
<keyword evidence="9" id="KW-0460">Magnesium</keyword>
<dbReference type="RefSeq" id="XP_017783572.1">
    <property type="nucleotide sequence ID" value="XM_017928083.1"/>
</dbReference>
<evidence type="ECO:0000259" key="13">
    <source>
        <dbReference type="Pfam" id="PF20266"/>
    </source>
</evidence>
<evidence type="ECO:0000256" key="10">
    <source>
        <dbReference type="ARBA" id="ARBA00023134"/>
    </source>
</evidence>
<keyword evidence="6" id="KW-0479">Metal-binding</keyword>
<dbReference type="PANTHER" id="PTHR10656:SF42">
    <property type="entry name" value="CYCLIC GMP-AMP SYNTHASE-LIKE PROTEIN-RELATED"/>
    <property type="match status" value="1"/>
</dbReference>
<proteinExistence type="inferred from homology"/>
<keyword evidence="8" id="KW-0067">ATP-binding</keyword>
<evidence type="ECO:0000256" key="4">
    <source>
        <dbReference type="ARBA" id="ARBA00022679"/>
    </source>
</evidence>
<dbReference type="InterPro" id="IPR024810">
    <property type="entry name" value="MAB21L/cGLR"/>
</dbReference>